<accession>A0A4Q8QM18</accession>
<evidence type="ECO:0000313" key="2">
    <source>
        <dbReference type="Proteomes" id="UP000291981"/>
    </source>
</evidence>
<evidence type="ECO:0000313" key="1">
    <source>
        <dbReference type="EMBL" id="TAI49346.1"/>
    </source>
</evidence>
<dbReference type="AlphaFoldDB" id="A0A4Q8QM18"/>
<comment type="caution">
    <text evidence="1">The sequence shown here is derived from an EMBL/GenBank/DDBJ whole genome shotgun (WGS) entry which is preliminary data.</text>
</comment>
<dbReference type="RefSeq" id="WP_130611061.1">
    <property type="nucleotide sequence ID" value="NZ_SGIU01000001.1"/>
</dbReference>
<keyword evidence="2" id="KW-1185">Reference proteome</keyword>
<gene>
    <name evidence="1" type="ORF">EW142_05995</name>
</gene>
<dbReference type="PROSITE" id="PS51257">
    <property type="entry name" value="PROKAR_LIPOPROTEIN"/>
    <property type="match status" value="1"/>
</dbReference>
<sequence length="174" mass="18468">MRKFFLLLCSLGIAISCSDGDLQIEVIDFNDITPQSCSSADPASSNILFKINDTEALILNLQSGVLNNGVVGETVTTESEVPGGSTLTFRVFSGGVTSNYFCDAIPPATPTVIEEINATDGSILIETVIDADTTNFVHTIRLSEITFVNAGGERITNLTIDEFGEVTTTIPVAN</sequence>
<organism evidence="1 2">
    <name type="scientific">Flagellimonas allohymeniacidonis</name>
    <dbReference type="NCBI Taxonomy" id="2517819"/>
    <lineage>
        <taxon>Bacteria</taxon>
        <taxon>Pseudomonadati</taxon>
        <taxon>Bacteroidota</taxon>
        <taxon>Flavobacteriia</taxon>
        <taxon>Flavobacteriales</taxon>
        <taxon>Flavobacteriaceae</taxon>
        <taxon>Flagellimonas</taxon>
    </lineage>
</organism>
<dbReference type="Proteomes" id="UP000291981">
    <property type="component" value="Unassembled WGS sequence"/>
</dbReference>
<dbReference type="OrthoDB" id="1417969at2"/>
<dbReference type="EMBL" id="SGIU01000001">
    <property type="protein sequence ID" value="TAI49346.1"/>
    <property type="molecule type" value="Genomic_DNA"/>
</dbReference>
<name>A0A4Q8QM18_9FLAO</name>
<proteinExistence type="predicted"/>
<protein>
    <submittedName>
        <fullName evidence="1">Uncharacterized protein</fullName>
    </submittedName>
</protein>
<reference evidence="1 2" key="1">
    <citation type="submission" date="2019-02" db="EMBL/GenBank/DDBJ databases">
        <title>Draft genome sequence of Muricauda sp. 176CP4-71.</title>
        <authorList>
            <person name="Park J.-S."/>
        </authorList>
    </citation>
    <scope>NUCLEOTIDE SEQUENCE [LARGE SCALE GENOMIC DNA]</scope>
    <source>
        <strain evidence="1 2">176CP4-71</strain>
    </source>
</reference>